<dbReference type="FunFam" id="1.20.140.10:FF:000010">
    <property type="entry name" value="Acyl-coenzyme A oxidase"/>
    <property type="match status" value="1"/>
</dbReference>
<comment type="cofactor">
    <cofactor evidence="1">
        <name>FAD</name>
        <dbReference type="ChEBI" id="CHEBI:57692"/>
    </cofactor>
</comment>
<evidence type="ECO:0000313" key="15">
    <source>
        <dbReference type="EMBL" id="TNH28042.1"/>
    </source>
</evidence>
<dbReference type="InterPro" id="IPR012258">
    <property type="entry name" value="Acyl-CoA_oxidase"/>
</dbReference>
<dbReference type="Pfam" id="PF01756">
    <property type="entry name" value="ACOX"/>
    <property type="match status" value="1"/>
</dbReference>
<sequence length="659" mass="72082">MTDDKSGRIDLARLRELLDGPWAKVRNAHRDHLDERFLPVYGETGDQARERITRLLTELPAELGMASAFPTEYGGSADVGGSIIASEMLAQVDLSLMVKAGVQWGLFGGAVAALGTRRHHDAYLRDIVSGKTFGCFAMTETGHGSDVQQLRTTCTYDPRTQTFDLHTPHEAARKDYIGNAARDGRMAVVFAQLITNGERHGVHAWLVPIRDAQGKPLPGVRIGDAGPKAGLLGVDNGRLTFDHVQVPRDMLLDRYGQVAEDGTYSSPIENDSRRFFTMLGTLVRGRVSVGGAASAATKSALTIAVRYGDIRRQFGTPDAEREVLLNDYLAHQRKLLPALATTYALHFAQTELVAALSEVQGGDGPVDEHRQRELESRAAGLKAAQTWHATRTIQMCREACGGAGYLAENRLPSLKADTDVFTTFEGDNTVLLQLVAKGLLTGYRDEFGSLDGWGRASFVAEQVREMVLERTAARSLIERLIGAVPGRDEEVAVTDRGWQLKAFEDRERHLLDGAVRRLRGGAATKKDRPFDIFNDVQDHVLTVASAHIDRITLEAFVAGIEETADPAVRALLSRVCDLYALSVIEANKGWFLEHGRLTPARAKAVTGVVNALLKELRPHMRTLVDGFAIPDSWLHAAILREEPQRQETMAAHGSTPPAG</sequence>
<evidence type="ECO:0000313" key="16">
    <source>
        <dbReference type="Proteomes" id="UP000306145"/>
    </source>
</evidence>
<dbReference type="RefSeq" id="WP_139585274.1">
    <property type="nucleotide sequence ID" value="NZ_VDFY01000162.1"/>
</dbReference>
<dbReference type="SUPFAM" id="SSF47203">
    <property type="entry name" value="Acyl-CoA dehydrogenase C-terminal domain-like"/>
    <property type="match status" value="2"/>
</dbReference>
<dbReference type="InterPro" id="IPR055060">
    <property type="entry name" value="ACOX_C_alpha1"/>
</dbReference>
<dbReference type="Pfam" id="PF22924">
    <property type="entry name" value="ACOX_C_alpha1"/>
    <property type="match status" value="1"/>
</dbReference>
<dbReference type="PANTHER" id="PTHR10909:SF382">
    <property type="entry name" value="ACYL-COENZYME A OXIDASE"/>
    <property type="match status" value="1"/>
</dbReference>
<evidence type="ECO:0000256" key="1">
    <source>
        <dbReference type="ARBA" id="ARBA00001974"/>
    </source>
</evidence>
<dbReference type="InterPro" id="IPR006091">
    <property type="entry name" value="Acyl-CoA_Oxase/DH_mid-dom"/>
</dbReference>
<evidence type="ECO:0000259" key="13">
    <source>
        <dbReference type="Pfam" id="PF02771"/>
    </source>
</evidence>
<dbReference type="PANTHER" id="PTHR10909">
    <property type="entry name" value="ELECTRON TRANSPORT OXIDOREDUCTASE"/>
    <property type="match status" value="1"/>
</dbReference>
<dbReference type="GO" id="GO:0071949">
    <property type="term" value="F:FAD binding"/>
    <property type="evidence" value="ECO:0007669"/>
    <property type="project" value="InterPro"/>
</dbReference>
<dbReference type="Pfam" id="PF02770">
    <property type="entry name" value="Acyl-CoA_dh_M"/>
    <property type="match status" value="1"/>
</dbReference>
<evidence type="ECO:0000256" key="8">
    <source>
        <dbReference type="ARBA" id="ARBA00023002"/>
    </source>
</evidence>
<keyword evidence="10" id="KW-0576">Peroxisome</keyword>
<dbReference type="GO" id="GO:0033540">
    <property type="term" value="P:fatty acid beta-oxidation using acyl-CoA oxidase"/>
    <property type="evidence" value="ECO:0007669"/>
    <property type="project" value="TreeGrafter"/>
</dbReference>
<proteinExistence type="inferred from homology"/>
<evidence type="ECO:0000259" key="12">
    <source>
        <dbReference type="Pfam" id="PF02770"/>
    </source>
</evidence>
<evidence type="ECO:0000256" key="5">
    <source>
        <dbReference type="ARBA" id="ARBA00022630"/>
    </source>
</evidence>
<dbReference type="OrthoDB" id="1144545at2"/>
<dbReference type="FunFam" id="2.40.110.10:FF:000005">
    <property type="entry name" value="Acyl-coenzyme A oxidase"/>
    <property type="match status" value="1"/>
</dbReference>
<comment type="similarity">
    <text evidence="3">Belongs to the acyl-CoA oxidase family.</text>
</comment>
<dbReference type="EC" id="1.3.3.6" evidence="4"/>
<dbReference type="InterPro" id="IPR009100">
    <property type="entry name" value="AcylCoA_DH/oxidase_NM_dom_sf"/>
</dbReference>
<accession>A0A5C4QLT5</accession>
<evidence type="ECO:0000256" key="9">
    <source>
        <dbReference type="ARBA" id="ARBA00023098"/>
    </source>
</evidence>
<keyword evidence="7" id="KW-0276">Fatty acid metabolism</keyword>
<dbReference type="Gene3D" id="1.10.540.10">
    <property type="entry name" value="Acyl-CoA dehydrogenase/oxidase, N-terminal domain"/>
    <property type="match status" value="1"/>
</dbReference>
<feature type="domain" description="Acyl-CoA oxidase C-alpha1" evidence="14">
    <location>
        <begin position="280"/>
        <end position="440"/>
    </location>
</feature>
<dbReference type="InterPro" id="IPR046373">
    <property type="entry name" value="Acyl-CoA_Oxase/DH_mid-dom_sf"/>
</dbReference>
<comment type="caution">
    <text evidence="15">The sequence shown here is derived from an EMBL/GenBank/DDBJ whole genome shotgun (WGS) entry which is preliminary data.</text>
</comment>
<feature type="domain" description="Acyl-CoA oxidase/dehydrogenase middle" evidence="12">
    <location>
        <begin position="135"/>
        <end position="244"/>
    </location>
</feature>
<dbReference type="EMBL" id="VDFY01000162">
    <property type="protein sequence ID" value="TNH28042.1"/>
    <property type="molecule type" value="Genomic_DNA"/>
</dbReference>
<evidence type="ECO:0000256" key="3">
    <source>
        <dbReference type="ARBA" id="ARBA00006288"/>
    </source>
</evidence>
<gene>
    <name evidence="15" type="ORF">FHG89_16505</name>
</gene>
<dbReference type="Gene3D" id="2.40.110.10">
    <property type="entry name" value="Butyryl-CoA Dehydrogenase, subunit A, domain 2"/>
    <property type="match status" value="1"/>
</dbReference>
<feature type="domain" description="Acyl-CoA dehydrogenase/oxidase N-terminal" evidence="13">
    <location>
        <begin position="25"/>
        <end position="131"/>
    </location>
</feature>
<dbReference type="Gene3D" id="1.20.140.10">
    <property type="entry name" value="Butyryl-CoA Dehydrogenase, subunit A, domain 3"/>
    <property type="match status" value="2"/>
</dbReference>
<name>A0A5C4QLT5_9ACTN</name>
<dbReference type="InterPro" id="IPR036250">
    <property type="entry name" value="AcylCo_DH-like_C"/>
</dbReference>
<protein>
    <recommendedName>
        <fullName evidence="4">acyl-CoA oxidase</fullName>
        <ecNumber evidence="4">1.3.3.6</ecNumber>
    </recommendedName>
</protein>
<keyword evidence="16" id="KW-1185">Reference proteome</keyword>
<dbReference type="Proteomes" id="UP000306145">
    <property type="component" value="Unassembled WGS sequence"/>
</dbReference>
<dbReference type="GO" id="GO:0005504">
    <property type="term" value="F:fatty acid binding"/>
    <property type="evidence" value="ECO:0007669"/>
    <property type="project" value="TreeGrafter"/>
</dbReference>
<evidence type="ECO:0000259" key="14">
    <source>
        <dbReference type="Pfam" id="PF22924"/>
    </source>
</evidence>
<keyword evidence="5" id="KW-0285">Flavoprotein</keyword>
<dbReference type="Pfam" id="PF02771">
    <property type="entry name" value="Acyl-CoA_dh_N"/>
    <property type="match status" value="1"/>
</dbReference>
<dbReference type="InterPro" id="IPR002655">
    <property type="entry name" value="Acyl-CoA_oxidase_C"/>
</dbReference>
<feature type="domain" description="Acyl-CoA oxidase C-terminal" evidence="11">
    <location>
        <begin position="499"/>
        <end position="638"/>
    </location>
</feature>
<evidence type="ECO:0000256" key="7">
    <source>
        <dbReference type="ARBA" id="ARBA00022832"/>
    </source>
</evidence>
<comment type="subcellular location">
    <subcellularLocation>
        <location evidence="2">Peroxisome</location>
    </subcellularLocation>
</comment>
<dbReference type="GO" id="GO:0003997">
    <property type="term" value="F:acyl-CoA oxidase activity"/>
    <property type="evidence" value="ECO:0007669"/>
    <property type="project" value="UniProtKB-EC"/>
</dbReference>
<reference evidence="15 16" key="1">
    <citation type="submission" date="2019-06" db="EMBL/GenBank/DDBJ databases">
        <title>Micromonospora ordensis sp. nov., isolated from deep marine sediment.</title>
        <authorList>
            <person name="Veyisoglu A."/>
            <person name="Carro L."/>
            <person name="Klenk H.-P."/>
            <person name="Sahin N."/>
        </authorList>
    </citation>
    <scope>NUCLEOTIDE SEQUENCE [LARGE SCALE GENOMIC DNA]</scope>
    <source>
        <strain evidence="15 16">S2509</strain>
    </source>
</reference>
<evidence type="ECO:0000256" key="2">
    <source>
        <dbReference type="ARBA" id="ARBA00004275"/>
    </source>
</evidence>
<dbReference type="AlphaFoldDB" id="A0A5C4QLT5"/>
<keyword evidence="8" id="KW-0560">Oxidoreductase</keyword>
<evidence type="ECO:0000259" key="11">
    <source>
        <dbReference type="Pfam" id="PF01756"/>
    </source>
</evidence>
<evidence type="ECO:0000256" key="6">
    <source>
        <dbReference type="ARBA" id="ARBA00022827"/>
    </source>
</evidence>
<evidence type="ECO:0000256" key="4">
    <source>
        <dbReference type="ARBA" id="ARBA00012870"/>
    </source>
</evidence>
<dbReference type="FunFam" id="1.20.140.10:FF:000007">
    <property type="entry name" value="Acyl-coenzyme A oxidase"/>
    <property type="match status" value="1"/>
</dbReference>
<dbReference type="PIRSF" id="PIRSF000168">
    <property type="entry name" value="Acyl-CoA_oxidase"/>
    <property type="match status" value="1"/>
</dbReference>
<evidence type="ECO:0000256" key="10">
    <source>
        <dbReference type="ARBA" id="ARBA00023140"/>
    </source>
</evidence>
<dbReference type="GO" id="GO:0055088">
    <property type="term" value="P:lipid homeostasis"/>
    <property type="evidence" value="ECO:0007669"/>
    <property type="project" value="TreeGrafter"/>
</dbReference>
<dbReference type="InterPro" id="IPR013786">
    <property type="entry name" value="AcylCoA_DH/ox_N"/>
</dbReference>
<dbReference type="SUPFAM" id="SSF56645">
    <property type="entry name" value="Acyl-CoA dehydrogenase NM domain-like"/>
    <property type="match status" value="1"/>
</dbReference>
<keyword evidence="6" id="KW-0274">FAD</keyword>
<organism evidence="15 16">
    <name type="scientific">Micromonospora orduensis</name>
    <dbReference type="NCBI Taxonomy" id="1420891"/>
    <lineage>
        <taxon>Bacteria</taxon>
        <taxon>Bacillati</taxon>
        <taxon>Actinomycetota</taxon>
        <taxon>Actinomycetes</taxon>
        <taxon>Micromonosporales</taxon>
        <taxon>Micromonosporaceae</taxon>
        <taxon>Micromonospora</taxon>
    </lineage>
</organism>
<keyword evidence="9" id="KW-0443">Lipid metabolism</keyword>
<dbReference type="InterPro" id="IPR037069">
    <property type="entry name" value="AcylCoA_DH/ox_N_sf"/>
</dbReference>